<dbReference type="AlphaFoldDB" id="A0A5B7DW89"/>
<dbReference type="EMBL" id="VSRR010001438">
    <property type="protein sequence ID" value="MPC25256.1"/>
    <property type="molecule type" value="Genomic_DNA"/>
</dbReference>
<name>A0A5B7DW89_PORTR</name>
<proteinExistence type="predicted"/>
<protein>
    <submittedName>
        <fullName evidence="2">Uncharacterized protein</fullName>
    </submittedName>
</protein>
<sequence>MDKEVKEEEALSLSAAPSPTPPLASHLRPPHVFSPSRAWLHRLATPTVLRCRRQVLRFTTPTMPRAGKTCATTI</sequence>
<organism evidence="2 3">
    <name type="scientific">Portunus trituberculatus</name>
    <name type="common">Swimming crab</name>
    <name type="synonym">Neptunus trituberculatus</name>
    <dbReference type="NCBI Taxonomy" id="210409"/>
    <lineage>
        <taxon>Eukaryota</taxon>
        <taxon>Metazoa</taxon>
        <taxon>Ecdysozoa</taxon>
        <taxon>Arthropoda</taxon>
        <taxon>Crustacea</taxon>
        <taxon>Multicrustacea</taxon>
        <taxon>Malacostraca</taxon>
        <taxon>Eumalacostraca</taxon>
        <taxon>Eucarida</taxon>
        <taxon>Decapoda</taxon>
        <taxon>Pleocyemata</taxon>
        <taxon>Brachyura</taxon>
        <taxon>Eubrachyura</taxon>
        <taxon>Portunoidea</taxon>
        <taxon>Portunidae</taxon>
        <taxon>Portuninae</taxon>
        <taxon>Portunus</taxon>
    </lineage>
</organism>
<evidence type="ECO:0000313" key="3">
    <source>
        <dbReference type="Proteomes" id="UP000324222"/>
    </source>
</evidence>
<accession>A0A5B7DW89</accession>
<dbReference type="Proteomes" id="UP000324222">
    <property type="component" value="Unassembled WGS sequence"/>
</dbReference>
<gene>
    <name evidence="2" type="ORF">E2C01_018361</name>
</gene>
<keyword evidence="3" id="KW-1185">Reference proteome</keyword>
<reference evidence="2 3" key="1">
    <citation type="submission" date="2019-05" db="EMBL/GenBank/DDBJ databases">
        <title>Another draft genome of Portunus trituberculatus and its Hox gene families provides insights of decapod evolution.</title>
        <authorList>
            <person name="Jeong J.-H."/>
            <person name="Song I."/>
            <person name="Kim S."/>
            <person name="Choi T."/>
            <person name="Kim D."/>
            <person name="Ryu S."/>
            <person name="Kim W."/>
        </authorList>
    </citation>
    <scope>NUCLEOTIDE SEQUENCE [LARGE SCALE GENOMIC DNA]</scope>
    <source>
        <tissue evidence="2">Muscle</tissue>
    </source>
</reference>
<evidence type="ECO:0000313" key="2">
    <source>
        <dbReference type="EMBL" id="MPC25256.1"/>
    </source>
</evidence>
<comment type="caution">
    <text evidence="2">The sequence shown here is derived from an EMBL/GenBank/DDBJ whole genome shotgun (WGS) entry which is preliminary data.</text>
</comment>
<feature type="region of interest" description="Disordered" evidence="1">
    <location>
        <begin position="1"/>
        <end position="29"/>
    </location>
</feature>
<evidence type="ECO:0000256" key="1">
    <source>
        <dbReference type="SAM" id="MobiDB-lite"/>
    </source>
</evidence>
<feature type="compositionally biased region" description="Low complexity" evidence="1">
    <location>
        <begin position="11"/>
        <end position="27"/>
    </location>
</feature>